<dbReference type="PANTHER" id="PTHR45689:SF5">
    <property type="entry name" value="I[[H]] CHANNEL, ISOFORM E"/>
    <property type="match status" value="1"/>
</dbReference>
<dbReference type="eggNOG" id="KOG0498">
    <property type="taxonomic scope" value="Eukaryota"/>
</dbReference>
<dbReference type="AlphaFoldDB" id="G0QZM9"/>
<dbReference type="RefSeq" id="XP_004030559.1">
    <property type="nucleotide sequence ID" value="XM_004030511.1"/>
</dbReference>
<reference evidence="3 4" key="1">
    <citation type="submission" date="2011-07" db="EMBL/GenBank/DDBJ databases">
        <authorList>
            <person name="Coyne R."/>
            <person name="Brami D."/>
            <person name="Johnson J."/>
            <person name="Hostetler J."/>
            <person name="Hannick L."/>
            <person name="Clark T."/>
            <person name="Cassidy-Hanley D."/>
            <person name="Inman J."/>
        </authorList>
    </citation>
    <scope>NUCLEOTIDE SEQUENCE [LARGE SCALE GENOMIC DNA]</scope>
    <source>
        <strain evidence="3 4">G5</strain>
    </source>
</reference>
<feature type="transmembrane region" description="Helical" evidence="1">
    <location>
        <begin position="41"/>
        <end position="61"/>
    </location>
</feature>
<dbReference type="PANTHER" id="PTHR45689">
    <property type="entry name" value="I[[H]] CHANNEL, ISOFORM E"/>
    <property type="match status" value="1"/>
</dbReference>
<keyword evidence="4" id="KW-1185">Reference proteome</keyword>
<dbReference type="GeneID" id="14905423"/>
<dbReference type="OMA" id="THIEYRM"/>
<dbReference type="STRING" id="857967.G0QZM9"/>
<dbReference type="InParanoid" id="G0QZM9"/>
<keyword evidence="1" id="KW-1133">Transmembrane helix</keyword>
<dbReference type="Proteomes" id="UP000008983">
    <property type="component" value="Unassembled WGS sequence"/>
</dbReference>
<dbReference type="EMBL" id="GL984162">
    <property type="protein sequence ID" value="EGR29323.1"/>
    <property type="molecule type" value="Genomic_DNA"/>
</dbReference>
<keyword evidence="1" id="KW-0472">Membrane</keyword>
<protein>
    <recommendedName>
        <fullName evidence="2">Potassium channel domain-containing protein</fullName>
    </recommendedName>
</protein>
<name>G0QZM9_ICHMU</name>
<evidence type="ECO:0000256" key="1">
    <source>
        <dbReference type="SAM" id="Phobius"/>
    </source>
</evidence>
<dbReference type="Gene3D" id="1.10.287.70">
    <property type="match status" value="1"/>
</dbReference>
<accession>G0QZM9</accession>
<evidence type="ECO:0000313" key="4">
    <source>
        <dbReference type="Proteomes" id="UP000008983"/>
    </source>
</evidence>
<dbReference type="Gene3D" id="1.10.287.630">
    <property type="entry name" value="Helix hairpin bin"/>
    <property type="match status" value="1"/>
</dbReference>
<proteinExistence type="predicted"/>
<gene>
    <name evidence="3" type="ORF">IMG5_158440</name>
</gene>
<sequence>MEVCPLNFYDNGDVVKVVNEFQTQQYVQYNVQNRIFSKDQYVRYIYSIYYLATTMITVGYGDITPQNYIECTFTIITMFFTGIIYAYSLNAIGNIISNINKQNQRYREDMEVIQKYMRQGNASQNIATQVSNYLDYFYKESNQIDKIKEDEVIGKLSKQLKYDLLEDINGKHLKNIPLIYNMQSRICHNVKLSRARKAIRQDGFKIRVYTKFNQHYVYPVSDNMYEKIYMQL</sequence>
<evidence type="ECO:0000313" key="3">
    <source>
        <dbReference type="EMBL" id="EGR29323.1"/>
    </source>
</evidence>
<dbReference type="GO" id="GO:0005249">
    <property type="term" value="F:voltage-gated potassium channel activity"/>
    <property type="evidence" value="ECO:0007669"/>
    <property type="project" value="TreeGrafter"/>
</dbReference>
<evidence type="ECO:0000259" key="2">
    <source>
        <dbReference type="Pfam" id="PF07885"/>
    </source>
</evidence>
<dbReference type="SUPFAM" id="SSF81324">
    <property type="entry name" value="Voltage-gated potassium channels"/>
    <property type="match status" value="1"/>
</dbReference>
<dbReference type="Pfam" id="PF07885">
    <property type="entry name" value="Ion_trans_2"/>
    <property type="match status" value="1"/>
</dbReference>
<dbReference type="GO" id="GO:0035725">
    <property type="term" value="P:sodium ion transmembrane transport"/>
    <property type="evidence" value="ECO:0007669"/>
    <property type="project" value="TreeGrafter"/>
</dbReference>
<dbReference type="InterPro" id="IPR051413">
    <property type="entry name" value="K/Na_HCN_channel"/>
</dbReference>
<keyword evidence="1" id="KW-0812">Transmembrane</keyword>
<dbReference type="InterPro" id="IPR013099">
    <property type="entry name" value="K_chnl_dom"/>
</dbReference>
<organism evidence="3 4">
    <name type="scientific">Ichthyophthirius multifiliis</name>
    <name type="common">White spot disease agent</name>
    <name type="synonym">Ich</name>
    <dbReference type="NCBI Taxonomy" id="5932"/>
    <lineage>
        <taxon>Eukaryota</taxon>
        <taxon>Sar</taxon>
        <taxon>Alveolata</taxon>
        <taxon>Ciliophora</taxon>
        <taxon>Intramacronucleata</taxon>
        <taxon>Oligohymenophorea</taxon>
        <taxon>Hymenostomatida</taxon>
        <taxon>Ophryoglenina</taxon>
        <taxon>Ichthyophthirius</taxon>
    </lineage>
</organism>
<dbReference type="GO" id="GO:0098855">
    <property type="term" value="C:HCN channel complex"/>
    <property type="evidence" value="ECO:0007669"/>
    <property type="project" value="TreeGrafter"/>
</dbReference>
<dbReference type="OrthoDB" id="444079at2759"/>
<dbReference type="GO" id="GO:0003254">
    <property type="term" value="P:regulation of membrane depolarization"/>
    <property type="evidence" value="ECO:0007669"/>
    <property type="project" value="TreeGrafter"/>
</dbReference>
<feature type="domain" description="Potassium channel" evidence="2">
    <location>
        <begin position="42"/>
        <end position="97"/>
    </location>
</feature>
<feature type="transmembrane region" description="Helical" evidence="1">
    <location>
        <begin position="73"/>
        <end position="97"/>
    </location>
</feature>